<reference evidence="1" key="1">
    <citation type="submission" date="2023-10" db="EMBL/GenBank/DDBJ databases">
        <title>Genome assembly of Pristionchus species.</title>
        <authorList>
            <person name="Yoshida K."/>
            <person name="Sommer R.J."/>
        </authorList>
    </citation>
    <scope>NUCLEOTIDE SEQUENCE</scope>
    <source>
        <strain evidence="1">RS5133</strain>
    </source>
</reference>
<gene>
    <name evidence="1" type="ORF">PFISCL1PPCAC_24564</name>
</gene>
<evidence type="ECO:0000313" key="1">
    <source>
        <dbReference type="EMBL" id="GMT33267.1"/>
    </source>
</evidence>
<feature type="non-terminal residue" evidence="1">
    <location>
        <position position="255"/>
    </location>
</feature>
<dbReference type="PANTHER" id="PTHR23022:SF135">
    <property type="entry name" value="SI:DKEY-77F5.3"/>
    <property type="match status" value="1"/>
</dbReference>
<dbReference type="Proteomes" id="UP001432322">
    <property type="component" value="Unassembled WGS sequence"/>
</dbReference>
<evidence type="ECO:0000313" key="2">
    <source>
        <dbReference type="Proteomes" id="UP001432322"/>
    </source>
</evidence>
<accession>A0AAV5WU34</accession>
<sequence length="255" mass="29750">MKMIRDDMRGMRDEGMTYRAIAEEMRKRNDRISSATVRRILLNKGDNFRKPYAPRSVPIEMHPRVKKIVDDLYEEESTRTTTEIIETIKEKLGLEVKKEVVAIIRQELGLRQYRVRYGHAVRLINQLIRLVYCEKMLEKGEQFLTHTFTDESYIQVGKNSQTCFVKNRFQARKAAPKHAAKLLIWGGISVRGPCPLKVLRGKEVNVDSPKYQQILHEKYLQWSRDTFGPIGTLVQDWAPCHGSRSTRLYLKRSGI</sequence>
<dbReference type="GO" id="GO:0003676">
    <property type="term" value="F:nucleic acid binding"/>
    <property type="evidence" value="ECO:0007669"/>
    <property type="project" value="InterPro"/>
</dbReference>
<dbReference type="InterPro" id="IPR036397">
    <property type="entry name" value="RNaseH_sf"/>
</dbReference>
<dbReference type="EMBL" id="BTSY01000006">
    <property type="protein sequence ID" value="GMT33267.1"/>
    <property type="molecule type" value="Genomic_DNA"/>
</dbReference>
<proteinExistence type="predicted"/>
<protein>
    <recommendedName>
        <fullName evidence="3">Transposase Tc1-like domain-containing protein</fullName>
    </recommendedName>
</protein>
<dbReference type="PANTHER" id="PTHR23022">
    <property type="entry name" value="TRANSPOSABLE ELEMENT-RELATED"/>
    <property type="match status" value="1"/>
</dbReference>
<name>A0AAV5WU34_9BILA</name>
<keyword evidence="2" id="KW-1185">Reference proteome</keyword>
<dbReference type="Gene3D" id="3.30.420.10">
    <property type="entry name" value="Ribonuclease H-like superfamily/Ribonuclease H"/>
    <property type="match status" value="1"/>
</dbReference>
<dbReference type="InterPro" id="IPR052338">
    <property type="entry name" value="Transposase_5"/>
</dbReference>
<dbReference type="AlphaFoldDB" id="A0AAV5WU34"/>
<comment type="caution">
    <text evidence="1">The sequence shown here is derived from an EMBL/GenBank/DDBJ whole genome shotgun (WGS) entry which is preliminary data.</text>
</comment>
<evidence type="ECO:0008006" key="3">
    <source>
        <dbReference type="Google" id="ProtNLM"/>
    </source>
</evidence>
<organism evidence="1 2">
    <name type="scientific">Pristionchus fissidentatus</name>
    <dbReference type="NCBI Taxonomy" id="1538716"/>
    <lineage>
        <taxon>Eukaryota</taxon>
        <taxon>Metazoa</taxon>
        <taxon>Ecdysozoa</taxon>
        <taxon>Nematoda</taxon>
        <taxon>Chromadorea</taxon>
        <taxon>Rhabditida</taxon>
        <taxon>Rhabditina</taxon>
        <taxon>Diplogasteromorpha</taxon>
        <taxon>Diplogasteroidea</taxon>
        <taxon>Neodiplogasteridae</taxon>
        <taxon>Pristionchus</taxon>
    </lineage>
</organism>